<evidence type="ECO:0008006" key="5">
    <source>
        <dbReference type="Google" id="ProtNLM"/>
    </source>
</evidence>
<dbReference type="EMBL" id="MFAF01000133">
    <property type="protein sequence ID" value="OGD72052.1"/>
    <property type="molecule type" value="Genomic_DNA"/>
</dbReference>
<accession>A0A1F5EXE0</accession>
<comment type="caution">
    <text evidence="3">The sequence shown here is derived from an EMBL/GenBank/DDBJ whole genome shotgun (WGS) entry which is preliminary data.</text>
</comment>
<evidence type="ECO:0000256" key="2">
    <source>
        <dbReference type="SAM" id="SignalP"/>
    </source>
</evidence>
<dbReference type="AlphaFoldDB" id="A0A1F5EXE0"/>
<evidence type="ECO:0000313" key="4">
    <source>
        <dbReference type="Proteomes" id="UP000177187"/>
    </source>
</evidence>
<keyword evidence="1" id="KW-0472">Membrane</keyword>
<protein>
    <recommendedName>
        <fullName evidence="5">Outer membrane protein beta-barrel domain-containing protein</fullName>
    </recommendedName>
</protein>
<gene>
    <name evidence="3" type="ORF">A2Y64_06230</name>
</gene>
<organism evidence="3 4">
    <name type="scientific">Candidatus Coatesbacteria bacterium RBG_13_66_14</name>
    <dbReference type="NCBI Taxonomy" id="1817816"/>
    <lineage>
        <taxon>Bacteria</taxon>
        <taxon>Candidatus Coatesiibacteriota</taxon>
    </lineage>
</organism>
<keyword evidence="1" id="KW-1133">Transmembrane helix</keyword>
<feature type="chain" id="PRO_5009518418" description="Outer membrane protein beta-barrel domain-containing protein" evidence="2">
    <location>
        <begin position="20"/>
        <end position="144"/>
    </location>
</feature>
<evidence type="ECO:0000256" key="1">
    <source>
        <dbReference type="SAM" id="Phobius"/>
    </source>
</evidence>
<proteinExistence type="predicted"/>
<dbReference type="InterPro" id="IPR011250">
    <property type="entry name" value="OMP/PagP_B-barrel"/>
</dbReference>
<keyword evidence="2" id="KW-0732">Signal</keyword>
<dbReference type="SUPFAM" id="SSF56925">
    <property type="entry name" value="OMPA-like"/>
    <property type="match status" value="1"/>
</dbReference>
<evidence type="ECO:0000313" key="3">
    <source>
        <dbReference type="EMBL" id="OGD72052.1"/>
    </source>
</evidence>
<feature type="transmembrane region" description="Helical" evidence="1">
    <location>
        <begin position="82"/>
        <end position="102"/>
    </location>
</feature>
<sequence>MRKAVLVIVLLALALPASARVGAGMRLGFQDPSFCINLMGDFEITPNIDITADFDMILSYAFIGQFTGNFKYMFNLSGVNPYAGIGAGLVFGGGGVAFSLPFHVGMQLPLGANFYLDADVRPCLWIGEGTYFSFGFIAGVVYFF</sequence>
<dbReference type="Proteomes" id="UP000177187">
    <property type="component" value="Unassembled WGS sequence"/>
</dbReference>
<feature type="signal peptide" evidence="2">
    <location>
        <begin position="1"/>
        <end position="19"/>
    </location>
</feature>
<name>A0A1F5EXE0_9BACT</name>
<feature type="transmembrane region" description="Helical" evidence="1">
    <location>
        <begin position="123"/>
        <end position="143"/>
    </location>
</feature>
<keyword evidence="1" id="KW-0812">Transmembrane</keyword>
<reference evidence="3 4" key="1">
    <citation type="journal article" date="2016" name="Nat. Commun.">
        <title>Thousands of microbial genomes shed light on interconnected biogeochemical processes in an aquifer system.</title>
        <authorList>
            <person name="Anantharaman K."/>
            <person name="Brown C.T."/>
            <person name="Hug L.A."/>
            <person name="Sharon I."/>
            <person name="Castelle C.J."/>
            <person name="Probst A.J."/>
            <person name="Thomas B.C."/>
            <person name="Singh A."/>
            <person name="Wilkins M.J."/>
            <person name="Karaoz U."/>
            <person name="Brodie E.L."/>
            <person name="Williams K.H."/>
            <person name="Hubbard S.S."/>
            <person name="Banfield J.F."/>
        </authorList>
    </citation>
    <scope>NUCLEOTIDE SEQUENCE [LARGE SCALE GENOMIC DNA]</scope>
</reference>